<dbReference type="PANTHER" id="PTHR35869:SF1">
    <property type="entry name" value="OUTER-MEMBRANE LIPOPROTEIN CARRIER PROTEIN"/>
    <property type="match status" value="1"/>
</dbReference>
<evidence type="ECO:0000313" key="12">
    <source>
        <dbReference type="Proteomes" id="UP000054877"/>
    </source>
</evidence>
<name>A0A0W0Z9H3_LEGSP</name>
<feature type="signal peptide" evidence="10">
    <location>
        <begin position="1"/>
        <end position="18"/>
    </location>
</feature>
<dbReference type="InterPro" id="IPR004564">
    <property type="entry name" value="OM_lipoprot_carrier_LolA-like"/>
</dbReference>
<comment type="subunit">
    <text evidence="3 10">Monomer.</text>
</comment>
<keyword evidence="11" id="KW-0449">Lipoprotein</keyword>
<dbReference type="EMBL" id="LNYX01000005">
    <property type="protein sequence ID" value="KTD65773.1"/>
    <property type="molecule type" value="Genomic_DNA"/>
</dbReference>
<evidence type="ECO:0000256" key="9">
    <source>
        <dbReference type="ARBA" id="ARBA00023186"/>
    </source>
</evidence>
<evidence type="ECO:0000313" key="11">
    <source>
        <dbReference type="EMBL" id="KTD65773.1"/>
    </source>
</evidence>
<accession>A0A0W0Z9H3</accession>
<dbReference type="InterPro" id="IPR029046">
    <property type="entry name" value="LolA/LolB/LppX"/>
</dbReference>
<comment type="function">
    <text evidence="10">Participates in the translocation of lipoproteins from the inner membrane to the outer membrane. Only forms a complex with a lipoprotein if the residue after the N-terminal Cys is not an aspartate (The Asp acts as a targeting signal to indicate that the lipoprotein should stay in the inner membrane).</text>
</comment>
<reference evidence="11 12" key="1">
    <citation type="submission" date="2015-11" db="EMBL/GenBank/DDBJ databases">
        <title>Genomic analysis of 38 Legionella species identifies large and diverse effector repertoires.</title>
        <authorList>
            <person name="Burstein D."/>
            <person name="Amaro F."/>
            <person name="Zusman T."/>
            <person name="Lifshitz Z."/>
            <person name="Cohen O."/>
            <person name="Gilbert J.A."/>
            <person name="Pupko T."/>
            <person name="Shuman H.A."/>
            <person name="Segal G."/>
        </authorList>
    </citation>
    <scope>NUCLEOTIDE SEQUENCE [LARGE SCALE GENOMIC DNA]</scope>
    <source>
        <strain evidence="11 12">Mt.St.Helens-9</strain>
    </source>
</reference>
<evidence type="ECO:0000256" key="7">
    <source>
        <dbReference type="ARBA" id="ARBA00022764"/>
    </source>
</evidence>
<dbReference type="GO" id="GO:0044874">
    <property type="term" value="P:lipoprotein localization to outer membrane"/>
    <property type="evidence" value="ECO:0007669"/>
    <property type="project" value="UniProtKB-UniRule"/>
</dbReference>
<keyword evidence="5 10" id="KW-0813">Transport</keyword>
<dbReference type="PROSITE" id="PS51257">
    <property type="entry name" value="PROKAR_LIPOPROTEIN"/>
    <property type="match status" value="1"/>
</dbReference>
<dbReference type="PATRIC" id="fig|452.5.peg.535"/>
<comment type="similarity">
    <text evidence="2 10">Belongs to the LolA family.</text>
</comment>
<evidence type="ECO:0000256" key="2">
    <source>
        <dbReference type="ARBA" id="ARBA00007615"/>
    </source>
</evidence>
<proteinExistence type="inferred from homology"/>
<evidence type="ECO:0000256" key="3">
    <source>
        <dbReference type="ARBA" id="ARBA00011245"/>
    </source>
</evidence>
<keyword evidence="9 10" id="KW-0143">Chaperone</keyword>
<dbReference type="STRING" id="452.Lspi_0485"/>
<keyword evidence="8 10" id="KW-0653">Protein transport</keyword>
<comment type="caution">
    <text evidence="11">The sequence shown here is derived from an EMBL/GenBank/DDBJ whole genome shotgun (WGS) entry which is preliminary data.</text>
</comment>
<dbReference type="OrthoDB" id="9787361at2"/>
<dbReference type="GO" id="GO:0042953">
    <property type="term" value="P:lipoprotein transport"/>
    <property type="evidence" value="ECO:0007669"/>
    <property type="project" value="InterPro"/>
</dbReference>
<evidence type="ECO:0000256" key="4">
    <source>
        <dbReference type="ARBA" id="ARBA00014035"/>
    </source>
</evidence>
<keyword evidence="7 10" id="KW-0574">Periplasm</keyword>
<dbReference type="NCBIfam" id="TIGR00547">
    <property type="entry name" value="lolA"/>
    <property type="match status" value="1"/>
</dbReference>
<organism evidence="11 12">
    <name type="scientific">Legionella spiritensis</name>
    <dbReference type="NCBI Taxonomy" id="452"/>
    <lineage>
        <taxon>Bacteria</taxon>
        <taxon>Pseudomonadati</taxon>
        <taxon>Pseudomonadota</taxon>
        <taxon>Gammaproteobacteria</taxon>
        <taxon>Legionellales</taxon>
        <taxon>Legionellaceae</taxon>
        <taxon>Legionella</taxon>
    </lineage>
</organism>
<dbReference type="SUPFAM" id="SSF89392">
    <property type="entry name" value="Prokaryotic lipoproteins and lipoprotein localization factors"/>
    <property type="match status" value="1"/>
</dbReference>
<dbReference type="Gene3D" id="2.50.20.10">
    <property type="entry name" value="Lipoprotein localisation LolA/LolB/LppX"/>
    <property type="match status" value="1"/>
</dbReference>
<dbReference type="Proteomes" id="UP000054877">
    <property type="component" value="Unassembled WGS sequence"/>
</dbReference>
<evidence type="ECO:0000256" key="5">
    <source>
        <dbReference type="ARBA" id="ARBA00022448"/>
    </source>
</evidence>
<keyword evidence="6 10" id="KW-0732">Signal</keyword>
<protein>
    <recommendedName>
        <fullName evidence="4 10">Outer-membrane lipoprotein carrier protein</fullName>
    </recommendedName>
</protein>
<dbReference type="CDD" id="cd16325">
    <property type="entry name" value="LolA"/>
    <property type="match status" value="1"/>
</dbReference>
<evidence type="ECO:0000256" key="10">
    <source>
        <dbReference type="HAMAP-Rule" id="MF_00240"/>
    </source>
</evidence>
<evidence type="ECO:0000256" key="6">
    <source>
        <dbReference type="ARBA" id="ARBA00022729"/>
    </source>
</evidence>
<dbReference type="Pfam" id="PF03548">
    <property type="entry name" value="LolA"/>
    <property type="match status" value="1"/>
</dbReference>
<comment type="subcellular location">
    <subcellularLocation>
        <location evidence="1 10">Periplasm</location>
    </subcellularLocation>
</comment>
<dbReference type="InterPro" id="IPR018323">
    <property type="entry name" value="OM_lipoprot_carrier_LolA_Pbac"/>
</dbReference>
<evidence type="ECO:0000256" key="8">
    <source>
        <dbReference type="ARBA" id="ARBA00022927"/>
    </source>
</evidence>
<keyword evidence="12" id="KW-1185">Reference proteome</keyword>
<dbReference type="AlphaFoldDB" id="A0A0W0Z9H3"/>
<dbReference type="HAMAP" id="MF_00240">
    <property type="entry name" value="LolA"/>
    <property type="match status" value="1"/>
</dbReference>
<gene>
    <name evidence="10" type="primary">lolA</name>
    <name evidence="11" type="ORF">Lspi_0485</name>
</gene>
<evidence type="ECO:0000256" key="1">
    <source>
        <dbReference type="ARBA" id="ARBA00004418"/>
    </source>
</evidence>
<dbReference type="PANTHER" id="PTHR35869">
    <property type="entry name" value="OUTER-MEMBRANE LIPOPROTEIN CARRIER PROTEIN"/>
    <property type="match status" value="1"/>
</dbReference>
<feature type="chain" id="PRO_5008997626" description="Outer-membrane lipoprotein carrier protein" evidence="10">
    <location>
        <begin position="19"/>
        <end position="202"/>
    </location>
</feature>
<dbReference type="RefSeq" id="WP_058482421.1">
    <property type="nucleotide sequence ID" value="NZ_CAAAII010000003.1"/>
</dbReference>
<dbReference type="GO" id="GO:0030288">
    <property type="term" value="C:outer membrane-bounded periplasmic space"/>
    <property type="evidence" value="ECO:0007669"/>
    <property type="project" value="TreeGrafter"/>
</dbReference>
<sequence length="202" mass="22670" precursor="true">MRILSLLLLLLSAGSACCQSVADELQGKLNAVNSMSANFNQVVNAKKREVSRSSGSMALQRPGRFRWQTRSPMEQLIVADGKKLWVYDVELEQVTVKKQEKGLGGTAALFLSGYDDTVTRDFEVTAKRRGKQSLYDLHARSPKENFQRVKLQFTGDVLTRIELYDQLGQHTVVKLTRIKSNPRLAASLFQFKPPKGVDVVQQ</sequence>